<accession>A0A1G7BVB9</accession>
<evidence type="ECO:0000313" key="2">
    <source>
        <dbReference type="EMBL" id="SDE31084.1"/>
    </source>
</evidence>
<sequence>MKLFIPFLLALLVLSCASETEQKSLNQIAEIYKAKTAYSKGFNSNVGEKTIRNFKITASESKLLDSLRPELSSSNIALLVYEGFTSEEKETYDEIKVDILNLKKDTASFVFQLPVLEKLSKKSTAFKQFSENILLRKYNLLDSIKNAADFKTPISKSIEDLMQKNEAVFGELITYCPISLAETEDEISGIYQYRGLFIYKNDAIPYLVAVDATEGKDKMIGYKINK</sequence>
<proteinExistence type="predicted"/>
<dbReference type="PROSITE" id="PS51257">
    <property type="entry name" value="PROKAR_LIPOPROTEIN"/>
    <property type="match status" value="1"/>
</dbReference>
<dbReference type="AlphaFoldDB" id="A0A1G7BVB9"/>
<name>A0A1G7BVB9_9FLAO</name>
<keyword evidence="3" id="KW-1185">Reference proteome</keyword>
<evidence type="ECO:0000313" key="3">
    <source>
        <dbReference type="Proteomes" id="UP000199321"/>
    </source>
</evidence>
<evidence type="ECO:0000256" key="1">
    <source>
        <dbReference type="SAM" id="SignalP"/>
    </source>
</evidence>
<protein>
    <recommendedName>
        <fullName evidence="4">Lipoprotein</fullName>
    </recommendedName>
</protein>
<keyword evidence="1" id="KW-0732">Signal</keyword>
<organism evidence="2 3">
    <name type="scientific">Ulvibacter litoralis</name>
    <dbReference type="NCBI Taxonomy" id="227084"/>
    <lineage>
        <taxon>Bacteria</taxon>
        <taxon>Pseudomonadati</taxon>
        <taxon>Bacteroidota</taxon>
        <taxon>Flavobacteriia</taxon>
        <taxon>Flavobacteriales</taxon>
        <taxon>Flavobacteriaceae</taxon>
        <taxon>Ulvibacter</taxon>
    </lineage>
</organism>
<dbReference type="RefSeq" id="WP_093139259.1">
    <property type="nucleotide sequence ID" value="NZ_BMWO01000001.1"/>
</dbReference>
<feature type="chain" id="PRO_5011432152" description="Lipoprotein" evidence="1">
    <location>
        <begin position="18"/>
        <end position="226"/>
    </location>
</feature>
<dbReference type="STRING" id="227084.SAMN05421855_10141"/>
<dbReference type="Proteomes" id="UP000199321">
    <property type="component" value="Unassembled WGS sequence"/>
</dbReference>
<reference evidence="2 3" key="1">
    <citation type="submission" date="2016-10" db="EMBL/GenBank/DDBJ databases">
        <authorList>
            <person name="de Groot N.N."/>
        </authorList>
    </citation>
    <scope>NUCLEOTIDE SEQUENCE [LARGE SCALE GENOMIC DNA]</scope>
    <source>
        <strain evidence="2 3">DSM 16195</strain>
    </source>
</reference>
<feature type="signal peptide" evidence="1">
    <location>
        <begin position="1"/>
        <end position="17"/>
    </location>
</feature>
<dbReference type="OrthoDB" id="1443562at2"/>
<dbReference type="EMBL" id="FNBA01000001">
    <property type="protein sequence ID" value="SDE31084.1"/>
    <property type="molecule type" value="Genomic_DNA"/>
</dbReference>
<evidence type="ECO:0008006" key="4">
    <source>
        <dbReference type="Google" id="ProtNLM"/>
    </source>
</evidence>
<gene>
    <name evidence="2" type="ORF">SAMN05421855_10141</name>
</gene>